<keyword evidence="1" id="KW-0949">S-adenosyl-L-methionine</keyword>
<dbReference type="GO" id="GO:0005737">
    <property type="term" value="C:cytoplasm"/>
    <property type="evidence" value="ECO:0007669"/>
    <property type="project" value="TreeGrafter"/>
</dbReference>
<feature type="compositionally biased region" description="Basic and acidic residues" evidence="2">
    <location>
        <begin position="759"/>
        <end position="770"/>
    </location>
</feature>
<dbReference type="Pfam" id="PF01728">
    <property type="entry name" value="FtsJ"/>
    <property type="match status" value="1"/>
</dbReference>
<dbReference type="Gene3D" id="3.40.50.12760">
    <property type="match status" value="1"/>
</dbReference>
<protein>
    <recommendedName>
        <fullName evidence="1">Cap-specific mRNA (nucleoside-2'-O-)-methyltransferase 1</fullName>
        <ecNumber evidence="1">2.1.1.57</ecNumber>
    </recommendedName>
    <alternativeName>
        <fullName evidence="1">Cap1 2'O-ribose methyltransferase 1</fullName>
    </alternativeName>
</protein>
<dbReference type="EMBL" id="KB932201">
    <property type="protein sequence ID" value="KCV73378.1"/>
    <property type="molecule type" value="Genomic_DNA"/>
</dbReference>
<dbReference type="InterPro" id="IPR029063">
    <property type="entry name" value="SAM-dependent_MTases_sf"/>
</dbReference>
<gene>
    <name evidence="4" type="ORF">H696_00917</name>
</gene>
<comment type="catalytic activity">
    <reaction evidence="1">
        <text>a 5'-end (N(7)-methyl 5'-triphosphoguanosine)-ribonucleoside in mRNA + S-adenosyl-L-methionine = a 5'-end (N(7)-methyl 5'-triphosphoguanosine)-(2'-O-methyl-ribonucleoside) in mRNA + S-adenosyl-L-homocysteine + H(+)</text>
        <dbReference type="Rhea" id="RHEA:67020"/>
        <dbReference type="Rhea" id="RHEA-COMP:17167"/>
        <dbReference type="Rhea" id="RHEA-COMP:17168"/>
        <dbReference type="ChEBI" id="CHEBI:15378"/>
        <dbReference type="ChEBI" id="CHEBI:57856"/>
        <dbReference type="ChEBI" id="CHEBI:59789"/>
        <dbReference type="ChEBI" id="CHEBI:156461"/>
        <dbReference type="ChEBI" id="CHEBI:167609"/>
        <dbReference type="EC" id="2.1.1.57"/>
    </reaction>
</comment>
<dbReference type="eggNOG" id="KOG3673">
    <property type="taxonomic scope" value="Eukaryota"/>
</dbReference>
<evidence type="ECO:0000256" key="2">
    <source>
        <dbReference type="SAM" id="MobiDB-lite"/>
    </source>
</evidence>
<feature type="compositionally biased region" description="Gly residues" evidence="2">
    <location>
        <begin position="743"/>
        <end position="758"/>
    </location>
</feature>
<evidence type="ECO:0000313" key="4">
    <source>
        <dbReference type="EMBL" id="KCV73378.1"/>
    </source>
</evidence>
<keyword evidence="1" id="KW-0506">mRNA capping</keyword>
<keyword evidence="1" id="KW-0808">Transferase</keyword>
<reference evidence="4" key="1">
    <citation type="submission" date="2013-04" db="EMBL/GenBank/DDBJ databases">
        <title>The Genome Sequence of Fonticula alba ATCC 38817.</title>
        <authorList>
            <consortium name="The Broad Institute Genomics Platform"/>
            <person name="Russ C."/>
            <person name="Cuomo C."/>
            <person name="Burger G."/>
            <person name="Gray M.W."/>
            <person name="Holland P.W.H."/>
            <person name="King N."/>
            <person name="Lang F.B.F."/>
            <person name="Roger A.J."/>
            <person name="Ruiz-Trillo I."/>
            <person name="Brown M."/>
            <person name="Walker B."/>
            <person name="Young S."/>
            <person name="Zeng Q."/>
            <person name="Gargeya S."/>
            <person name="Fitzgerald M."/>
            <person name="Haas B."/>
            <person name="Abouelleil A."/>
            <person name="Allen A.W."/>
            <person name="Alvarado L."/>
            <person name="Arachchi H.M."/>
            <person name="Berlin A.M."/>
            <person name="Chapman S.B."/>
            <person name="Gainer-Dewar J."/>
            <person name="Goldberg J."/>
            <person name="Griggs A."/>
            <person name="Gujja S."/>
            <person name="Hansen M."/>
            <person name="Howarth C."/>
            <person name="Imamovic A."/>
            <person name="Ireland A."/>
            <person name="Larimer J."/>
            <person name="McCowan C."/>
            <person name="Murphy C."/>
            <person name="Pearson M."/>
            <person name="Poon T.W."/>
            <person name="Priest M."/>
            <person name="Roberts A."/>
            <person name="Saif S."/>
            <person name="Shea T."/>
            <person name="Sisk P."/>
            <person name="Sykes S."/>
            <person name="Wortman J."/>
            <person name="Nusbaum C."/>
            <person name="Birren B."/>
        </authorList>
    </citation>
    <scope>NUCLEOTIDE SEQUENCE [LARGE SCALE GENOMIC DNA]</scope>
    <source>
        <strain evidence="4">ATCC 38817</strain>
    </source>
</reference>
<dbReference type="RefSeq" id="XP_009493079.1">
    <property type="nucleotide sequence ID" value="XM_009494804.1"/>
</dbReference>
<dbReference type="GeneID" id="20525642"/>
<feature type="region of interest" description="Disordered" evidence="2">
    <location>
        <begin position="604"/>
        <end position="783"/>
    </location>
</feature>
<proteinExistence type="predicted"/>
<dbReference type="STRING" id="691883.A0A058ZHG2"/>
<evidence type="ECO:0000256" key="1">
    <source>
        <dbReference type="RuleBase" id="RU368012"/>
    </source>
</evidence>
<comment type="subcellular location">
    <subcellularLocation>
        <location evidence="1">Nucleus</location>
    </subcellularLocation>
</comment>
<dbReference type="GO" id="GO:0006370">
    <property type="term" value="P:7-methylguanosine mRNA capping"/>
    <property type="evidence" value="ECO:0007669"/>
    <property type="project" value="UniProtKB-UniRule"/>
</dbReference>
<evidence type="ECO:0000259" key="3">
    <source>
        <dbReference type="Pfam" id="PF01728"/>
    </source>
</evidence>
<dbReference type="EC" id="2.1.1.57" evidence="1"/>
<keyword evidence="1" id="KW-0539">Nucleus</keyword>
<feature type="compositionally biased region" description="Basic and acidic residues" evidence="2">
    <location>
        <begin position="656"/>
        <end position="678"/>
    </location>
</feature>
<dbReference type="OrthoDB" id="10251234at2759"/>
<dbReference type="GO" id="GO:0032259">
    <property type="term" value="P:methylation"/>
    <property type="evidence" value="ECO:0007669"/>
    <property type="project" value="UniProtKB-KW"/>
</dbReference>
<dbReference type="InterPro" id="IPR002877">
    <property type="entry name" value="RNA_MeTrfase_FtsJ_dom"/>
</dbReference>
<evidence type="ECO:0000313" key="5">
    <source>
        <dbReference type="Proteomes" id="UP000030693"/>
    </source>
</evidence>
<dbReference type="Proteomes" id="UP000030693">
    <property type="component" value="Unassembled WGS sequence"/>
</dbReference>
<dbReference type="PANTHER" id="PTHR16121">
    <property type="entry name" value="CAP-SPECIFIC MRNA (NUCLEOSIDE-2'-O-)-METHYLTRANSFERASE 1-RELATED"/>
    <property type="match status" value="1"/>
</dbReference>
<dbReference type="PANTHER" id="PTHR16121:SF0">
    <property type="entry name" value="CAP-SPECIFIC MRNA (NUCLEOSIDE-2'-O-)-METHYLTRANSFERASE 1"/>
    <property type="match status" value="1"/>
</dbReference>
<keyword evidence="1" id="KW-0489">Methyltransferase</keyword>
<keyword evidence="5" id="KW-1185">Reference proteome</keyword>
<keyword evidence="1" id="KW-0507">mRNA processing</keyword>
<sequence>MELDIPLADSAPLMAADQVSALGQQAIAPEPVPLSLSSTFTMPLAQALADGPLESLICTGTSYQTHQQVKDNNRVYCVDHAYDAINELKSSFDTVPDAVFTTARAVTNPFESLGSGPYRTRTPIKLLLMDAEFDLAPLLPSVHDTFYFAEIAPVAGLFAEYIFSKHNISAQGVCMNLSAQRAGRLPPRLSPELRENLHTFTNKIASASLMSTEVIRDFVNFTKRSFDGELCHFVIADGTVNTNQAPNQQEQLVRHLVFCEMLTGLSILRKGGSMALKVFDTVTPFSVGMIYILTRLFNSVHLVKPSCSRPAGSERYLVCRGFLQSEELVALETDDQRAGVLSSVLDKLFTISEELSKLRIHNLGLAERPENPITDPVLFDQIVDLVSPELLALPAALAPGKELHPLVSEIGASNNLHLDHQFRYLRLIRDLVDTCLDAEQGVYSVEGLTVDLVQPEHQEMCRTLLRQVGLGGTSILPAERLIGSGIHQLHGGEDRSRLLPKRRPAAGAPVPLASGEQEPKIFRDRGFSDFVQDSNNPLGARLNVPTLRTVPLGTLEHADTASLSPALRQRLGMVVEATGPAGAGLDNGDVFDQAAGRLSSFRDRGFSRVGEDDDEEEDNEPRAADRWGSGASRRGGRWGATGGHPRAGADPFESSARLRPEGRGRDRERERDRDRHRDDDDDAGAAWHREEGGGRHRLAHRLSTVAETRPPRRHRDDDYDDGGEYGRRRPHHRDSSHSSRGFGSRGGGGGGGGTGGGRRSGDSRRHTDSREMDDEFERYMGRG</sequence>
<name>A0A058ZHG2_FONAL</name>
<dbReference type="AlphaFoldDB" id="A0A058ZHG2"/>
<dbReference type="InterPro" id="IPR050851">
    <property type="entry name" value="mRNA_Cap_2O-Ribose_MeTrfase"/>
</dbReference>
<dbReference type="SUPFAM" id="SSF53335">
    <property type="entry name" value="S-adenosyl-L-methionine-dependent methyltransferases"/>
    <property type="match status" value="1"/>
</dbReference>
<organism evidence="4">
    <name type="scientific">Fonticula alba</name>
    <name type="common">Slime mold</name>
    <dbReference type="NCBI Taxonomy" id="691883"/>
    <lineage>
        <taxon>Eukaryota</taxon>
        <taxon>Rotosphaerida</taxon>
        <taxon>Fonticulaceae</taxon>
        <taxon>Fonticula</taxon>
    </lineage>
</organism>
<accession>A0A058ZHG2</accession>
<feature type="domain" description="Ribosomal RNA methyltransferase FtsJ" evidence="3">
    <location>
        <begin position="118"/>
        <end position="322"/>
    </location>
</feature>
<dbReference type="GO" id="GO:0016556">
    <property type="term" value="P:mRNA modification"/>
    <property type="evidence" value="ECO:0007669"/>
    <property type="project" value="UniProtKB-UniRule"/>
</dbReference>
<dbReference type="GO" id="GO:0003676">
    <property type="term" value="F:nucleic acid binding"/>
    <property type="evidence" value="ECO:0007669"/>
    <property type="project" value="UniProtKB-UniRule"/>
</dbReference>
<dbReference type="GO" id="GO:0005634">
    <property type="term" value="C:nucleus"/>
    <property type="evidence" value="ECO:0007669"/>
    <property type="project" value="UniProtKB-SubCell"/>
</dbReference>
<comment type="function">
    <text evidence="1">S-adenosyl-L-methionine-dependent methyltransferase that mediates RNA cap1 2'-O-ribose methylation to the 5'-cap structure of RNAs. Methylates the ribose of the first nucleotide of a m(7)GpppG-capped mRNA to produce m(7)GpppNmp (cap1).</text>
</comment>
<dbReference type="GO" id="GO:0004483">
    <property type="term" value="F:methyltransferase cap1 activity"/>
    <property type="evidence" value="ECO:0007669"/>
    <property type="project" value="UniProtKB-UniRule"/>
</dbReference>